<feature type="region of interest" description="Disordered" evidence="1">
    <location>
        <begin position="1"/>
        <end position="33"/>
    </location>
</feature>
<reference evidence="2" key="1">
    <citation type="journal article" date="2014" name="Int. J. Syst. Evol. Microbiol.">
        <title>Complete genome sequence of Corynebacterium casei LMG S-19264T (=DSM 44701T), isolated from a smear-ripened cheese.</title>
        <authorList>
            <consortium name="US DOE Joint Genome Institute (JGI-PGF)"/>
            <person name="Walter F."/>
            <person name="Albersmeier A."/>
            <person name="Kalinowski J."/>
            <person name="Ruckert C."/>
        </authorList>
    </citation>
    <scope>NUCLEOTIDE SEQUENCE</scope>
    <source>
        <strain evidence="2">CGMCC 4.3508</strain>
    </source>
</reference>
<reference evidence="2" key="2">
    <citation type="submission" date="2020-09" db="EMBL/GenBank/DDBJ databases">
        <authorList>
            <person name="Sun Q."/>
            <person name="Zhou Y."/>
        </authorList>
    </citation>
    <scope>NUCLEOTIDE SEQUENCE</scope>
    <source>
        <strain evidence="2">CGMCC 4.3508</strain>
    </source>
</reference>
<gene>
    <name evidence="2" type="ORF">GCM10011588_11460</name>
</gene>
<comment type="caution">
    <text evidence="2">The sequence shown here is derived from an EMBL/GenBank/DDBJ whole genome shotgun (WGS) entry which is preliminary data.</text>
</comment>
<protein>
    <submittedName>
        <fullName evidence="2">Uncharacterized protein</fullName>
    </submittedName>
</protein>
<evidence type="ECO:0000313" key="2">
    <source>
        <dbReference type="EMBL" id="GGK98599.1"/>
    </source>
</evidence>
<dbReference type="AlphaFoldDB" id="A0A917VMD0"/>
<name>A0A917VMD0_9NOCA</name>
<sequence>MAGIVENDPDGLRKGNQLLGSAHEGARGSGSRVHSALSGLLPALGNDGYAQKFLEDNKGRQFAENIDTAARVELPTAMGGLHETVRTGIEAFEAAEDSSAREFM</sequence>
<evidence type="ECO:0000313" key="3">
    <source>
        <dbReference type="Proteomes" id="UP000638263"/>
    </source>
</evidence>
<evidence type="ECO:0000256" key="1">
    <source>
        <dbReference type="SAM" id="MobiDB-lite"/>
    </source>
</evidence>
<accession>A0A917VMD0</accession>
<dbReference type="Proteomes" id="UP000638263">
    <property type="component" value="Unassembled WGS sequence"/>
</dbReference>
<keyword evidence="3" id="KW-1185">Reference proteome</keyword>
<dbReference type="RefSeq" id="WP_058855366.1">
    <property type="nucleotide sequence ID" value="NZ_BMMH01000002.1"/>
</dbReference>
<proteinExistence type="predicted"/>
<organism evidence="2 3">
    <name type="scientific">Nocardia jinanensis</name>
    <dbReference type="NCBI Taxonomy" id="382504"/>
    <lineage>
        <taxon>Bacteria</taxon>
        <taxon>Bacillati</taxon>
        <taxon>Actinomycetota</taxon>
        <taxon>Actinomycetes</taxon>
        <taxon>Mycobacteriales</taxon>
        <taxon>Nocardiaceae</taxon>
        <taxon>Nocardia</taxon>
    </lineage>
</organism>
<dbReference type="EMBL" id="BMMH01000002">
    <property type="protein sequence ID" value="GGK98599.1"/>
    <property type="molecule type" value="Genomic_DNA"/>
</dbReference>